<dbReference type="EMBL" id="LNYH01000018">
    <property type="protein sequence ID" value="KTD31931.1"/>
    <property type="molecule type" value="Genomic_DNA"/>
</dbReference>
<dbReference type="RefSeq" id="WP_058500931.1">
    <property type="nucleotide sequence ID" value="NZ_CAAAJA010000038.1"/>
</dbReference>
<reference evidence="2 4" key="1">
    <citation type="submission" date="2015-11" db="EMBL/GenBank/DDBJ databases">
        <title>Genomic analysis of 38 Legionella species identifies large and diverse effector repertoires.</title>
        <authorList>
            <person name="Burstein D."/>
            <person name="Amaro F."/>
            <person name="Zusman T."/>
            <person name="Lifshitz Z."/>
            <person name="Cohen O."/>
            <person name="Gilbert J.A."/>
            <person name="Pupko T."/>
            <person name="Shuman H.A."/>
            <person name="Segal G."/>
        </authorList>
    </citation>
    <scope>NUCLEOTIDE SEQUENCE [LARGE SCALE GENOMIC DNA]</scope>
    <source>
        <strain evidence="2 4">Bercovier 4</strain>
    </source>
</reference>
<dbReference type="PATRIC" id="fig|454.4.peg.579"/>
<dbReference type="AlphaFoldDB" id="A0A0W0WHW6"/>
<dbReference type="EMBL" id="CP038254">
    <property type="protein sequence ID" value="QBR83868.1"/>
    <property type="molecule type" value="Genomic_DNA"/>
</dbReference>
<feature type="compositionally biased region" description="Basic and acidic residues" evidence="1">
    <location>
        <begin position="37"/>
        <end position="69"/>
    </location>
</feature>
<organism evidence="2 4">
    <name type="scientific">Legionella israelensis</name>
    <dbReference type="NCBI Taxonomy" id="454"/>
    <lineage>
        <taxon>Bacteria</taxon>
        <taxon>Pseudomonadati</taxon>
        <taxon>Pseudomonadota</taxon>
        <taxon>Gammaproteobacteria</taxon>
        <taxon>Legionellales</taxon>
        <taxon>Legionellaceae</taxon>
        <taxon>Legionella</taxon>
    </lineage>
</organism>
<keyword evidence="4" id="KW-1185">Reference proteome</keyword>
<feature type="compositionally biased region" description="Basic and acidic residues" evidence="1">
    <location>
        <begin position="76"/>
        <end position="85"/>
    </location>
</feature>
<evidence type="ECO:0000256" key="1">
    <source>
        <dbReference type="SAM" id="MobiDB-lite"/>
    </source>
</evidence>
<dbReference type="Proteomes" id="UP000295517">
    <property type="component" value="Chromosome"/>
</dbReference>
<evidence type="ECO:0000313" key="2">
    <source>
        <dbReference type="EMBL" id="KTD31931.1"/>
    </source>
</evidence>
<accession>A0A0W0WHW6</accession>
<protein>
    <submittedName>
        <fullName evidence="2">Uncharacterized protein</fullName>
    </submittedName>
</protein>
<evidence type="ECO:0000313" key="5">
    <source>
        <dbReference type="Proteomes" id="UP000295517"/>
    </source>
</evidence>
<gene>
    <name evidence="3" type="ORF">E3983_05605</name>
    <name evidence="2" type="ORF">Lisr_0550</name>
</gene>
<reference evidence="3 5" key="2">
    <citation type="submission" date="2019-03" db="EMBL/GenBank/DDBJ databases">
        <title>Diverse conjugative elements silence natural transformation in Legionella species.</title>
        <authorList>
            <person name="Durieux I."/>
            <person name="Ginevra C."/>
            <person name="Attaiech L."/>
            <person name="Picq K."/>
            <person name="Juan P.A."/>
            <person name="Jarraud S."/>
            <person name="Charpentier X."/>
        </authorList>
    </citation>
    <scope>NUCLEOTIDE SEQUENCE [LARGE SCALE GENOMIC DNA]</scope>
    <source>
        <strain evidence="3 5">HL-0427-4011</strain>
    </source>
</reference>
<dbReference type="STRING" id="454.Lisr_0550"/>
<evidence type="ECO:0000313" key="4">
    <source>
        <dbReference type="Proteomes" id="UP000054761"/>
    </source>
</evidence>
<proteinExistence type="predicted"/>
<dbReference type="Proteomes" id="UP000054761">
    <property type="component" value="Unassembled WGS sequence"/>
</dbReference>
<name>A0A0W0WHW6_9GAMM</name>
<evidence type="ECO:0000313" key="3">
    <source>
        <dbReference type="EMBL" id="QBR83868.1"/>
    </source>
</evidence>
<feature type="region of interest" description="Disordered" evidence="1">
    <location>
        <begin position="37"/>
        <end position="98"/>
    </location>
</feature>
<sequence length="98" mass="11057">MSDQKSKLPDFKELTSMTSKLFNDLKTSVKEIIHDYKAKRQDVSEPEESAEKSTAKKAAEPKAEAHESEIQTSVDVEEKPEEKTKQKAASQKSDKSEE</sequence>
<dbReference type="OrthoDB" id="5654270at2"/>